<feature type="transmembrane region" description="Helical" evidence="5">
    <location>
        <begin position="220"/>
        <end position="241"/>
    </location>
</feature>
<keyword evidence="2 5" id="KW-0812">Transmembrane</keyword>
<reference evidence="7 8" key="1">
    <citation type="submission" date="2019-08" db="EMBL/GenBank/DDBJ databases">
        <title>In-depth cultivation of the pig gut microbiome towards novel bacterial diversity and tailored functional studies.</title>
        <authorList>
            <person name="Wylensek D."/>
            <person name="Hitch T.C.A."/>
            <person name="Clavel T."/>
        </authorList>
    </citation>
    <scope>NUCLEOTIDE SEQUENCE [LARGE SCALE GENOMIC DNA]</scope>
    <source>
        <strain evidence="7 8">Oil+RF-744-GAM-WT-6</strain>
    </source>
</reference>
<keyword evidence="4 5" id="KW-0472">Membrane</keyword>
<dbReference type="PANTHER" id="PTHR43021:SF2">
    <property type="entry name" value="CATION_H+ EXCHANGER DOMAIN-CONTAINING PROTEIN"/>
    <property type="match status" value="1"/>
</dbReference>
<evidence type="ECO:0000256" key="2">
    <source>
        <dbReference type="ARBA" id="ARBA00022692"/>
    </source>
</evidence>
<dbReference type="RefSeq" id="WP_154505660.1">
    <property type="nucleotide sequence ID" value="NZ_VUMN01000031.1"/>
</dbReference>
<feature type="transmembrane region" description="Helical" evidence="5">
    <location>
        <begin position="118"/>
        <end position="139"/>
    </location>
</feature>
<evidence type="ECO:0000259" key="6">
    <source>
        <dbReference type="Pfam" id="PF00999"/>
    </source>
</evidence>
<gene>
    <name evidence="7" type="ORF">FYJ51_11020</name>
</gene>
<comment type="subcellular location">
    <subcellularLocation>
        <location evidence="1">Membrane</location>
        <topology evidence="1">Multi-pass membrane protein</topology>
    </subcellularLocation>
</comment>
<feature type="transmembrane region" description="Helical" evidence="5">
    <location>
        <begin position="186"/>
        <end position="208"/>
    </location>
</feature>
<dbReference type="GO" id="GO:0015297">
    <property type="term" value="F:antiporter activity"/>
    <property type="evidence" value="ECO:0007669"/>
    <property type="project" value="InterPro"/>
</dbReference>
<comment type="caution">
    <text evidence="7">The sequence shown here is derived from an EMBL/GenBank/DDBJ whole genome shotgun (WGS) entry which is preliminary data.</text>
</comment>
<dbReference type="InterPro" id="IPR038770">
    <property type="entry name" value="Na+/solute_symporter_sf"/>
</dbReference>
<accession>A0A7X2THC2</accession>
<dbReference type="Pfam" id="PF00999">
    <property type="entry name" value="Na_H_Exchanger"/>
    <property type="match status" value="1"/>
</dbReference>
<feature type="transmembrane region" description="Helical" evidence="5">
    <location>
        <begin position="89"/>
        <end position="112"/>
    </location>
</feature>
<dbReference type="GO" id="GO:0016020">
    <property type="term" value="C:membrane"/>
    <property type="evidence" value="ECO:0007669"/>
    <property type="project" value="UniProtKB-SubCell"/>
</dbReference>
<evidence type="ECO:0000256" key="3">
    <source>
        <dbReference type="ARBA" id="ARBA00022989"/>
    </source>
</evidence>
<feature type="transmembrane region" description="Helical" evidence="5">
    <location>
        <begin position="28"/>
        <end position="46"/>
    </location>
</feature>
<feature type="transmembrane region" description="Helical" evidence="5">
    <location>
        <begin position="58"/>
        <end position="77"/>
    </location>
</feature>
<keyword evidence="8" id="KW-1185">Reference proteome</keyword>
<feature type="transmembrane region" description="Helical" evidence="5">
    <location>
        <begin position="338"/>
        <end position="362"/>
    </location>
</feature>
<feature type="transmembrane region" description="Helical" evidence="5">
    <location>
        <begin position="151"/>
        <end position="174"/>
    </location>
</feature>
<dbReference type="EMBL" id="VUMN01000031">
    <property type="protein sequence ID" value="MSS59421.1"/>
    <property type="molecule type" value="Genomic_DNA"/>
</dbReference>
<dbReference type="Gene3D" id="1.20.1530.20">
    <property type="match status" value="1"/>
</dbReference>
<feature type="domain" description="Cation/H+ exchanger transmembrane" evidence="6">
    <location>
        <begin position="11"/>
        <end position="357"/>
    </location>
</feature>
<evidence type="ECO:0000313" key="8">
    <source>
        <dbReference type="Proteomes" id="UP000461880"/>
    </source>
</evidence>
<name>A0A7X2THC2_9FIRM</name>
<evidence type="ECO:0000256" key="1">
    <source>
        <dbReference type="ARBA" id="ARBA00004141"/>
    </source>
</evidence>
<dbReference type="InterPro" id="IPR006153">
    <property type="entry name" value="Cation/H_exchanger_TM"/>
</dbReference>
<evidence type="ECO:0000256" key="4">
    <source>
        <dbReference type="ARBA" id="ARBA00023136"/>
    </source>
</evidence>
<feature type="transmembrane region" description="Helical" evidence="5">
    <location>
        <begin position="276"/>
        <end position="293"/>
    </location>
</feature>
<keyword evidence="3 5" id="KW-1133">Transmembrane helix</keyword>
<protein>
    <submittedName>
        <fullName evidence="7">Potassium transporter</fullName>
    </submittedName>
</protein>
<proteinExistence type="predicted"/>
<organism evidence="7 8">
    <name type="scientific">Stecheria intestinalis</name>
    <dbReference type="NCBI Taxonomy" id="2606630"/>
    <lineage>
        <taxon>Bacteria</taxon>
        <taxon>Bacillati</taxon>
        <taxon>Bacillota</taxon>
        <taxon>Erysipelotrichia</taxon>
        <taxon>Erysipelotrichales</taxon>
        <taxon>Erysipelotrichaceae</taxon>
        <taxon>Stecheria</taxon>
    </lineage>
</organism>
<dbReference type="PANTHER" id="PTHR43021">
    <property type="entry name" value="NA(+)/H(+) ANTIPORTER-RELATED"/>
    <property type="match status" value="1"/>
</dbReference>
<evidence type="ECO:0000256" key="5">
    <source>
        <dbReference type="SAM" id="Phobius"/>
    </source>
</evidence>
<dbReference type="Proteomes" id="UP000461880">
    <property type="component" value="Unassembled WGS sequence"/>
</dbReference>
<feature type="transmembrane region" description="Helical" evidence="5">
    <location>
        <begin position="247"/>
        <end position="264"/>
    </location>
</feature>
<dbReference type="GO" id="GO:1902600">
    <property type="term" value="P:proton transmembrane transport"/>
    <property type="evidence" value="ECO:0007669"/>
    <property type="project" value="InterPro"/>
</dbReference>
<evidence type="ECO:0000313" key="7">
    <source>
        <dbReference type="EMBL" id="MSS59421.1"/>
    </source>
</evidence>
<dbReference type="AlphaFoldDB" id="A0A7X2THC2"/>
<feature type="transmembrane region" description="Helical" evidence="5">
    <location>
        <begin position="299"/>
        <end position="317"/>
    </location>
</feature>
<sequence length="414" mass="44304">MVILKWIAGIAAAFLMGKLVKKIKLPEILGWLIAGMILGPNAAGVLPQTLLDSNWYKVIISWMQCSFGIMLGTELIWRKLKSYGKALVLTTLTQSLGTFAVVTLVFGIIFHFSGIPVYLAAAFGGIALATAPAPALSIVQEFQTKGPVTDTLLPMAVLDDVVGIVVFFTVDSIITRAVSGGTVPLYMIPVMIFLPILIGVAIGFLLSAPLKKDGKKAETLVTILIGVTLCTAIGYFFNTAVLKNITINYMLIGVSFSTVFSNLVSEERLNQIAEWYHPILQLSLIVAIVDLGAPLDYHLIAGAGLYTFVYIAARAAGKYFGARFGAKATHLPETVQKYLGLTLLPHSGVSLVFTGIICAVLEPVRPDLASIVKGTIAAAAVINEIIAVLAARKGFELAGEIPEEPENLETKYAH</sequence>